<dbReference type="InterPro" id="IPR036615">
    <property type="entry name" value="Mur_ligase_C_dom_sf"/>
</dbReference>
<evidence type="ECO:0000256" key="8">
    <source>
        <dbReference type="RuleBase" id="RU004135"/>
    </source>
</evidence>
<feature type="binding site" evidence="7">
    <location>
        <position position="487"/>
    </location>
    <ligand>
        <name>meso-2,6-diaminopimelate</name>
        <dbReference type="ChEBI" id="CHEBI:57791"/>
    </ligand>
</feature>
<dbReference type="InterPro" id="IPR035911">
    <property type="entry name" value="MurE/MurF_N"/>
</dbReference>
<proteinExistence type="inferred from homology"/>
<dbReference type="InterPro" id="IPR013221">
    <property type="entry name" value="Mur_ligase_cen"/>
</dbReference>
<dbReference type="InterPro" id="IPR004101">
    <property type="entry name" value="Mur_ligase_C"/>
</dbReference>
<feature type="binding site" evidence="7">
    <location>
        <position position="55"/>
    </location>
    <ligand>
        <name>UDP-N-acetyl-alpha-D-muramoyl-L-alanyl-D-glutamate</name>
        <dbReference type="ChEBI" id="CHEBI:83900"/>
    </ligand>
</feature>
<gene>
    <name evidence="7" type="primary">murE</name>
    <name evidence="12" type="ORF">AADG42_13665</name>
</gene>
<dbReference type="Proteomes" id="UP001442841">
    <property type="component" value="Chromosome"/>
</dbReference>
<evidence type="ECO:0000256" key="7">
    <source>
        <dbReference type="HAMAP-Rule" id="MF_00208"/>
    </source>
</evidence>
<dbReference type="InterPro" id="IPR005761">
    <property type="entry name" value="UDP-N-AcMur-Glu-dNH2Pim_ligase"/>
</dbReference>
<feature type="domain" description="Mur ligase N-terminal catalytic" evidence="9">
    <location>
        <begin position="48"/>
        <end position="95"/>
    </location>
</feature>
<evidence type="ECO:0000259" key="9">
    <source>
        <dbReference type="Pfam" id="PF01225"/>
    </source>
</evidence>
<evidence type="ECO:0000256" key="4">
    <source>
        <dbReference type="ARBA" id="ARBA00022984"/>
    </source>
</evidence>
<dbReference type="PANTHER" id="PTHR23135:SF4">
    <property type="entry name" value="UDP-N-ACETYLMURAMOYL-L-ALANYL-D-GLUTAMATE--2,6-DIAMINOPIMELATE LIGASE MURE HOMOLOG, CHLOROPLASTIC"/>
    <property type="match status" value="1"/>
</dbReference>
<evidence type="ECO:0000313" key="13">
    <source>
        <dbReference type="Proteomes" id="UP001442841"/>
    </source>
</evidence>
<feature type="binding site" evidence="7">
    <location>
        <position position="211"/>
    </location>
    <ligand>
        <name>UDP-N-acetyl-alpha-D-muramoyl-L-alanyl-D-glutamate</name>
        <dbReference type="ChEBI" id="CHEBI:83900"/>
    </ligand>
</feature>
<dbReference type="GO" id="GO:0008765">
    <property type="term" value="F:UDP-N-acetylmuramoylalanyl-D-glutamate-2,6-diaminopimelate ligase activity"/>
    <property type="evidence" value="ECO:0007669"/>
    <property type="project" value="UniProtKB-EC"/>
</dbReference>
<comment type="pathway">
    <text evidence="7 8">Cell wall biogenesis; peptidoglycan biosynthesis.</text>
</comment>
<dbReference type="SUPFAM" id="SSF63418">
    <property type="entry name" value="MurE/MurF N-terminal domain"/>
    <property type="match status" value="1"/>
</dbReference>
<feature type="domain" description="Mur ligase central" evidence="11">
    <location>
        <begin position="137"/>
        <end position="334"/>
    </location>
</feature>
<name>A0ABZ3FQD2_9ACTN</name>
<comment type="cofactor">
    <cofactor evidence="7">
        <name>Mg(2+)</name>
        <dbReference type="ChEBI" id="CHEBI:18420"/>
    </cofactor>
</comment>
<keyword evidence="7" id="KW-0547">Nucleotide-binding</keyword>
<dbReference type="InterPro" id="IPR036565">
    <property type="entry name" value="Mur-like_cat_sf"/>
</dbReference>
<comment type="caution">
    <text evidence="7">Lacks conserved residue(s) required for the propagation of feature annotation.</text>
</comment>
<feature type="binding site" evidence="7">
    <location>
        <position position="217"/>
    </location>
    <ligand>
        <name>UDP-N-acetyl-alpha-D-muramoyl-L-alanyl-D-glutamate</name>
        <dbReference type="ChEBI" id="CHEBI:83900"/>
    </ligand>
</feature>
<evidence type="ECO:0000256" key="1">
    <source>
        <dbReference type="ARBA" id="ARBA00005898"/>
    </source>
</evidence>
<dbReference type="SUPFAM" id="SSF53244">
    <property type="entry name" value="MurD-like peptide ligases, peptide-binding domain"/>
    <property type="match status" value="1"/>
</dbReference>
<dbReference type="Pfam" id="PF02875">
    <property type="entry name" value="Mur_ligase_C"/>
    <property type="match status" value="1"/>
</dbReference>
<comment type="function">
    <text evidence="7">Catalyzes the addition of meso-diaminopimelic acid to the nucleotide precursor UDP-N-acetylmuramoyl-L-alanyl-D-glutamate (UMAG) in the biosynthesis of bacterial cell-wall peptidoglycan.</text>
</comment>
<comment type="PTM">
    <text evidence="7">Carboxylation is probably crucial for Mg(2+) binding and, consequently, for the gamma-phosphate positioning of ATP.</text>
</comment>
<keyword evidence="7 12" id="KW-0436">Ligase</keyword>
<keyword evidence="13" id="KW-1185">Reference proteome</keyword>
<keyword evidence="3 7" id="KW-0133">Cell shape</keyword>
<dbReference type="Gene3D" id="3.40.1190.10">
    <property type="entry name" value="Mur-like, catalytic domain"/>
    <property type="match status" value="1"/>
</dbReference>
<dbReference type="NCBIfam" id="NF001126">
    <property type="entry name" value="PRK00139.1-4"/>
    <property type="match status" value="1"/>
</dbReference>
<feature type="binding site" evidence="7">
    <location>
        <begin position="432"/>
        <end position="435"/>
    </location>
    <ligand>
        <name>meso-2,6-diaminopimelate</name>
        <dbReference type="ChEBI" id="CHEBI:57791"/>
    </ligand>
</feature>
<feature type="binding site" evidence="7">
    <location>
        <position position="408"/>
    </location>
    <ligand>
        <name>meso-2,6-diaminopimelate</name>
        <dbReference type="ChEBI" id="CHEBI:57791"/>
    </ligand>
</feature>
<evidence type="ECO:0000313" key="12">
    <source>
        <dbReference type="EMBL" id="XAN08302.1"/>
    </source>
</evidence>
<sequence length="520" mass="54637">MTDPIEPLEASHGKVEAAGRAQAAPREFADLVMPWATPTASAVGAVPVTGVCLDSRLVRAGDLYVALPGTRAHGADFAAKAVAAGAAGILTDAEGAERLGGDVGVPVAVAADLRGAMARIAADLYAEPTDSLRMFGVTGTNGKTTTTFLLAAALRGLGLRVGSIGTLGFELDSEPLRVARTTVTTPESVDLQALLALMRDLGAQAVAMEVSSHAMVQRRTEPVRFDVAAFTNLSPEHLDFHPDMEHYFEAKAALFSPDHCRAAVVNIDDEAGARLAERIRGTDVELRTVSWREPADYRITEVSGRHVRLASGLEFDLLLPGDFNVTNAVTALAMIELAGLDRAAAAGALGTVTVPGRMQPVDLPSGAPTAFVDFAHTPEAVRSALAVFGRDRTRGRRVIAVLGCGGDRDRVKREPMGRVAAEGADIVVVTDDNPRSEDPAAIRARVLAGARSVTDDPARVIDGGERRAAIGLALRTAGVNDVVVVLGKGHEQGQEIRGRVVPFDDASVIVEEWRAAEGDR</sequence>
<evidence type="ECO:0000259" key="11">
    <source>
        <dbReference type="Pfam" id="PF08245"/>
    </source>
</evidence>
<evidence type="ECO:0000256" key="3">
    <source>
        <dbReference type="ARBA" id="ARBA00022960"/>
    </source>
</evidence>
<keyword evidence="7" id="KW-0963">Cytoplasm</keyword>
<keyword evidence="4 7" id="KW-0573">Peptidoglycan synthesis</keyword>
<feature type="binding site" evidence="7">
    <location>
        <position position="491"/>
    </location>
    <ligand>
        <name>meso-2,6-diaminopimelate</name>
        <dbReference type="ChEBI" id="CHEBI:57791"/>
    </ligand>
</feature>
<feature type="binding site" evidence="7">
    <location>
        <position position="53"/>
    </location>
    <ligand>
        <name>UDP-N-acetyl-alpha-D-muramoyl-L-alanyl-D-glutamate</name>
        <dbReference type="ChEBI" id="CHEBI:83900"/>
    </ligand>
</feature>
<keyword evidence="2 7" id="KW-0132">Cell division</keyword>
<protein>
    <recommendedName>
        <fullName evidence="7">UDP-N-acetylmuramoyl-L-alanyl-D-glutamate--2,6-diaminopimelate ligase</fullName>
        <ecNumber evidence="7">6.3.2.13</ecNumber>
    </recommendedName>
    <alternativeName>
        <fullName evidence="7">Meso-A2pm-adding enzyme</fullName>
    </alternativeName>
    <alternativeName>
        <fullName evidence="7">Meso-diaminopimelate-adding enzyme</fullName>
    </alternativeName>
    <alternativeName>
        <fullName evidence="7">UDP-MurNAc-L-Ala-D-Glu:meso-diaminopimelate ligase</fullName>
    </alternativeName>
    <alternativeName>
        <fullName evidence="7">UDP-MurNAc-tripeptide synthetase</fullName>
    </alternativeName>
    <alternativeName>
        <fullName evidence="7">UDP-N-acetylmuramyl-tripeptide synthetase</fullName>
    </alternativeName>
</protein>
<evidence type="ECO:0000256" key="6">
    <source>
        <dbReference type="ARBA" id="ARBA00023316"/>
    </source>
</evidence>
<dbReference type="Gene3D" id="3.40.1390.10">
    <property type="entry name" value="MurE/MurF, N-terminal domain"/>
    <property type="match status" value="1"/>
</dbReference>
<evidence type="ECO:0000256" key="5">
    <source>
        <dbReference type="ARBA" id="ARBA00023306"/>
    </source>
</evidence>
<accession>A0ABZ3FQD2</accession>
<feature type="binding site" evidence="7">
    <location>
        <begin position="184"/>
        <end position="185"/>
    </location>
    <ligand>
        <name>UDP-N-acetyl-alpha-D-muramoyl-L-alanyl-D-glutamate</name>
        <dbReference type="ChEBI" id="CHEBI:83900"/>
    </ligand>
</feature>
<dbReference type="Pfam" id="PF08245">
    <property type="entry name" value="Mur_ligase_M"/>
    <property type="match status" value="1"/>
</dbReference>
<dbReference type="EMBL" id="CP154795">
    <property type="protein sequence ID" value="XAN08302.1"/>
    <property type="molecule type" value="Genomic_DNA"/>
</dbReference>
<dbReference type="Gene3D" id="3.90.190.20">
    <property type="entry name" value="Mur ligase, C-terminal domain"/>
    <property type="match status" value="1"/>
</dbReference>
<evidence type="ECO:0000259" key="10">
    <source>
        <dbReference type="Pfam" id="PF02875"/>
    </source>
</evidence>
<feature type="short sequence motif" description="Meso-diaminopimelate recognition motif" evidence="7">
    <location>
        <begin position="432"/>
        <end position="435"/>
    </location>
</feature>
<comment type="subcellular location">
    <subcellularLocation>
        <location evidence="7 8">Cytoplasm</location>
    </subcellularLocation>
</comment>
<dbReference type="PANTHER" id="PTHR23135">
    <property type="entry name" value="MUR LIGASE FAMILY MEMBER"/>
    <property type="match status" value="1"/>
</dbReference>
<dbReference type="Pfam" id="PF01225">
    <property type="entry name" value="Mur_ligase"/>
    <property type="match status" value="1"/>
</dbReference>
<comment type="catalytic activity">
    <reaction evidence="7">
        <text>UDP-N-acetyl-alpha-D-muramoyl-L-alanyl-D-glutamate + meso-2,6-diaminopimelate + ATP = UDP-N-acetyl-alpha-D-muramoyl-L-alanyl-gamma-D-glutamyl-meso-2,6-diaminopimelate + ADP + phosphate + H(+)</text>
        <dbReference type="Rhea" id="RHEA:23676"/>
        <dbReference type="ChEBI" id="CHEBI:15378"/>
        <dbReference type="ChEBI" id="CHEBI:30616"/>
        <dbReference type="ChEBI" id="CHEBI:43474"/>
        <dbReference type="ChEBI" id="CHEBI:57791"/>
        <dbReference type="ChEBI" id="CHEBI:83900"/>
        <dbReference type="ChEBI" id="CHEBI:83905"/>
        <dbReference type="ChEBI" id="CHEBI:456216"/>
        <dbReference type="EC" id="6.3.2.13"/>
    </reaction>
</comment>
<keyword evidence="5 7" id="KW-0131">Cell cycle</keyword>
<feature type="domain" description="Mur ligase C-terminal" evidence="10">
    <location>
        <begin position="356"/>
        <end position="489"/>
    </location>
</feature>
<dbReference type="RefSeq" id="WP_425309757.1">
    <property type="nucleotide sequence ID" value="NZ_CP154795.1"/>
</dbReference>
<organism evidence="12 13">
    <name type="scientific">Ammonicoccus fulvus</name>
    <dbReference type="NCBI Taxonomy" id="3138240"/>
    <lineage>
        <taxon>Bacteria</taxon>
        <taxon>Bacillati</taxon>
        <taxon>Actinomycetota</taxon>
        <taxon>Actinomycetes</taxon>
        <taxon>Propionibacteriales</taxon>
        <taxon>Propionibacteriaceae</taxon>
        <taxon>Ammonicoccus</taxon>
    </lineage>
</organism>
<feature type="binding site" evidence="7">
    <location>
        <begin position="139"/>
        <end position="145"/>
    </location>
    <ligand>
        <name>ATP</name>
        <dbReference type="ChEBI" id="CHEBI:30616"/>
    </ligand>
</feature>
<dbReference type="NCBIfam" id="NF001124">
    <property type="entry name" value="PRK00139.1-2"/>
    <property type="match status" value="1"/>
</dbReference>
<dbReference type="InterPro" id="IPR000713">
    <property type="entry name" value="Mur_ligase_N"/>
</dbReference>
<evidence type="ECO:0000256" key="2">
    <source>
        <dbReference type="ARBA" id="ARBA00022618"/>
    </source>
</evidence>
<dbReference type="HAMAP" id="MF_00208">
    <property type="entry name" value="MurE"/>
    <property type="match status" value="1"/>
</dbReference>
<reference evidence="12 13" key="1">
    <citation type="submission" date="2024-04" db="EMBL/GenBank/DDBJ databases">
        <title>Isolation of an actinomycete strain from pig manure.</title>
        <authorList>
            <person name="Gong T."/>
            <person name="Yu Z."/>
            <person name="An M."/>
            <person name="Wei C."/>
            <person name="Yang W."/>
            <person name="Liu L."/>
        </authorList>
    </citation>
    <scope>NUCLEOTIDE SEQUENCE [LARGE SCALE GENOMIC DNA]</scope>
    <source>
        <strain evidence="12 13">ZF39</strain>
    </source>
</reference>
<dbReference type="EC" id="6.3.2.13" evidence="7"/>
<feature type="binding site" evidence="7">
    <location>
        <position position="219"/>
    </location>
    <ligand>
        <name>UDP-N-acetyl-alpha-D-muramoyl-L-alanyl-D-glutamate</name>
        <dbReference type="ChEBI" id="CHEBI:83900"/>
    </ligand>
</feature>
<keyword evidence="7" id="KW-0460">Magnesium</keyword>
<dbReference type="NCBIfam" id="TIGR01085">
    <property type="entry name" value="murE"/>
    <property type="match status" value="1"/>
</dbReference>
<comment type="similarity">
    <text evidence="1 7">Belongs to the MurCDEF family. MurE subfamily.</text>
</comment>
<dbReference type="SUPFAM" id="SSF53623">
    <property type="entry name" value="MurD-like peptide ligases, catalytic domain"/>
    <property type="match status" value="1"/>
</dbReference>
<keyword evidence="7" id="KW-0067">ATP-binding</keyword>
<feature type="modified residue" description="N6-carboxylysine" evidence="7">
    <location>
        <position position="251"/>
    </location>
</feature>
<keyword evidence="6 7" id="KW-0961">Cell wall biogenesis/degradation</keyword>